<reference evidence="7 8" key="1">
    <citation type="submission" date="2018-03" db="EMBL/GenBank/DDBJ databases">
        <title>Alkalicoccus saliphilus sp. nov., isolated from a mineral pool.</title>
        <authorList>
            <person name="Zhao B."/>
        </authorList>
    </citation>
    <scope>NUCLEOTIDE SEQUENCE [LARGE SCALE GENOMIC DNA]</scope>
    <source>
        <strain evidence="7 8">6AG</strain>
    </source>
</reference>
<dbReference type="SMART" id="SM00342">
    <property type="entry name" value="HTH_ARAC"/>
    <property type="match status" value="1"/>
</dbReference>
<keyword evidence="3" id="KW-0804">Transcription</keyword>
<accession>A0A2T4U6V6</accession>
<evidence type="ECO:0000313" key="8">
    <source>
        <dbReference type="Proteomes" id="UP000240509"/>
    </source>
</evidence>
<dbReference type="GO" id="GO:0000160">
    <property type="term" value="P:phosphorelay signal transduction system"/>
    <property type="evidence" value="ECO:0007669"/>
    <property type="project" value="InterPro"/>
</dbReference>
<dbReference type="SUPFAM" id="SSF46689">
    <property type="entry name" value="Homeodomain-like"/>
    <property type="match status" value="2"/>
</dbReference>
<dbReference type="AlphaFoldDB" id="A0A2T4U6V6"/>
<dbReference type="InterPro" id="IPR011006">
    <property type="entry name" value="CheY-like_superfamily"/>
</dbReference>
<organism evidence="7 8">
    <name type="scientific">Alkalicoccus saliphilus</name>
    <dbReference type="NCBI Taxonomy" id="200989"/>
    <lineage>
        <taxon>Bacteria</taxon>
        <taxon>Bacillati</taxon>
        <taxon>Bacillota</taxon>
        <taxon>Bacilli</taxon>
        <taxon>Bacillales</taxon>
        <taxon>Bacillaceae</taxon>
        <taxon>Alkalicoccus</taxon>
    </lineage>
</organism>
<dbReference type="Pfam" id="PF12833">
    <property type="entry name" value="HTH_18"/>
    <property type="match status" value="1"/>
</dbReference>
<evidence type="ECO:0000259" key="6">
    <source>
        <dbReference type="PROSITE" id="PS50110"/>
    </source>
</evidence>
<evidence type="ECO:0000313" key="7">
    <source>
        <dbReference type="EMBL" id="PTL39095.1"/>
    </source>
</evidence>
<feature type="domain" description="HTH araC/xylS-type" evidence="5">
    <location>
        <begin position="272"/>
        <end position="370"/>
    </location>
</feature>
<dbReference type="InterPro" id="IPR020449">
    <property type="entry name" value="Tscrpt_reg_AraC-type_HTH"/>
</dbReference>
<dbReference type="PRINTS" id="PR00032">
    <property type="entry name" value="HTHARAC"/>
</dbReference>
<keyword evidence="8" id="KW-1185">Reference proteome</keyword>
<proteinExistence type="predicted"/>
<evidence type="ECO:0000256" key="3">
    <source>
        <dbReference type="ARBA" id="ARBA00023163"/>
    </source>
</evidence>
<dbReference type="PROSITE" id="PS01124">
    <property type="entry name" value="HTH_ARAC_FAMILY_2"/>
    <property type="match status" value="1"/>
</dbReference>
<evidence type="ECO:0000256" key="2">
    <source>
        <dbReference type="ARBA" id="ARBA00023125"/>
    </source>
</evidence>
<dbReference type="InterPro" id="IPR018060">
    <property type="entry name" value="HTH_AraC"/>
</dbReference>
<comment type="caution">
    <text evidence="7">The sequence shown here is derived from an EMBL/GenBank/DDBJ whole genome shotgun (WGS) entry which is preliminary data.</text>
</comment>
<evidence type="ECO:0000259" key="5">
    <source>
        <dbReference type="PROSITE" id="PS01124"/>
    </source>
</evidence>
<evidence type="ECO:0008006" key="9">
    <source>
        <dbReference type="Google" id="ProtNLM"/>
    </source>
</evidence>
<dbReference type="Pfam" id="PF00072">
    <property type="entry name" value="Response_reg"/>
    <property type="match status" value="1"/>
</dbReference>
<keyword evidence="4" id="KW-0597">Phosphoprotein</keyword>
<dbReference type="GO" id="GO:0043565">
    <property type="term" value="F:sequence-specific DNA binding"/>
    <property type="evidence" value="ECO:0007669"/>
    <property type="project" value="InterPro"/>
</dbReference>
<evidence type="ECO:0000256" key="1">
    <source>
        <dbReference type="ARBA" id="ARBA00023015"/>
    </source>
</evidence>
<gene>
    <name evidence="7" type="ORF">C6Y45_07910</name>
</gene>
<dbReference type="Proteomes" id="UP000240509">
    <property type="component" value="Unassembled WGS sequence"/>
</dbReference>
<feature type="modified residue" description="4-aspartylphosphate" evidence="4">
    <location>
        <position position="57"/>
    </location>
</feature>
<dbReference type="EMBL" id="PZJJ01000010">
    <property type="protein sequence ID" value="PTL39095.1"/>
    <property type="molecule type" value="Genomic_DNA"/>
</dbReference>
<protein>
    <recommendedName>
        <fullName evidence="9">DNA-binding response regulator</fullName>
    </recommendedName>
</protein>
<dbReference type="CDD" id="cd17536">
    <property type="entry name" value="REC_YesN-like"/>
    <property type="match status" value="1"/>
</dbReference>
<keyword evidence="1" id="KW-0805">Transcription regulation</keyword>
<feature type="domain" description="Response regulatory" evidence="6">
    <location>
        <begin position="5"/>
        <end position="122"/>
    </location>
</feature>
<sequence>MSMYRVMLIDDEPLLLQSLKETFPWSEYYCEVTATASNGREALHAFEEAAPDIVVTDIKMPDMDGISFLKEVLQQRSVDEIIVLSGYDDFKFVRDALKYKAFHYLLKPLDRAELGETLLQAAASLEEKRKTNKRFWKEELIQAATQHKQEVTLPFSSFSLFYLTVKEGKDISWKEKSDTSGICFSYPLGPGTVLLICAGDGVPFLEEELSKYENALKKGAWSSPASPSQLAEALDEVYMYAASAEYMDETIITPASYSAFQEIEPVSLQAVRQAKTWIDHHLSEPLRSEETARHVGLSPSYFSTVFKQTMHISFSDYVKQRRMEKAEQLLRETNKPAYEIALLVGYEDQRYFSQIFRRHFHMTPSAYRREHQST</sequence>
<dbReference type="GO" id="GO:0003700">
    <property type="term" value="F:DNA-binding transcription factor activity"/>
    <property type="evidence" value="ECO:0007669"/>
    <property type="project" value="InterPro"/>
</dbReference>
<dbReference type="SMART" id="SM00448">
    <property type="entry name" value="REC"/>
    <property type="match status" value="1"/>
</dbReference>
<dbReference type="Gene3D" id="1.10.10.60">
    <property type="entry name" value="Homeodomain-like"/>
    <property type="match status" value="2"/>
</dbReference>
<dbReference type="InterPro" id="IPR001789">
    <property type="entry name" value="Sig_transdc_resp-reg_receiver"/>
</dbReference>
<dbReference type="InterPro" id="IPR009057">
    <property type="entry name" value="Homeodomain-like_sf"/>
</dbReference>
<dbReference type="PANTHER" id="PTHR43280">
    <property type="entry name" value="ARAC-FAMILY TRANSCRIPTIONAL REGULATOR"/>
    <property type="match status" value="1"/>
</dbReference>
<keyword evidence="2" id="KW-0238">DNA-binding</keyword>
<dbReference type="Gene3D" id="3.40.50.2300">
    <property type="match status" value="1"/>
</dbReference>
<dbReference type="PROSITE" id="PS50110">
    <property type="entry name" value="RESPONSE_REGULATORY"/>
    <property type="match status" value="1"/>
</dbReference>
<dbReference type="PANTHER" id="PTHR43280:SF2">
    <property type="entry name" value="HTH-TYPE TRANSCRIPTIONAL REGULATOR EXSA"/>
    <property type="match status" value="1"/>
</dbReference>
<evidence type="ECO:0000256" key="4">
    <source>
        <dbReference type="PROSITE-ProRule" id="PRU00169"/>
    </source>
</evidence>
<name>A0A2T4U6V6_9BACI</name>
<dbReference type="SUPFAM" id="SSF52172">
    <property type="entry name" value="CheY-like"/>
    <property type="match status" value="1"/>
</dbReference>